<keyword evidence="2" id="KW-0472">Membrane</keyword>
<keyword evidence="2" id="KW-1133">Transmembrane helix</keyword>
<dbReference type="GeneID" id="39981865"/>
<feature type="transmembrane region" description="Helical" evidence="2">
    <location>
        <begin position="64"/>
        <end position="81"/>
    </location>
</feature>
<keyword evidence="4" id="KW-1185">Reference proteome</keyword>
<feature type="compositionally biased region" description="Low complexity" evidence="1">
    <location>
        <begin position="1"/>
        <end position="14"/>
    </location>
</feature>
<organism evidence="3 4">
    <name type="scientific">Trypanosoma theileri</name>
    <dbReference type="NCBI Taxonomy" id="67003"/>
    <lineage>
        <taxon>Eukaryota</taxon>
        <taxon>Discoba</taxon>
        <taxon>Euglenozoa</taxon>
        <taxon>Kinetoplastea</taxon>
        <taxon>Metakinetoplastina</taxon>
        <taxon>Trypanosomatida</taxon>
        <taxon>Trypanosomatidae</taxon>
        <taxon>Trypanosoma</taxon>
    </lineage>
</organism>
<feature type="compositionally biased region" description="Polar residues" evidence="1">
    <location>
        <begin position="15"/>
        <end position="25"/>
    </location>
</feature>
<dbReference type="AlphaFoldDB" id="A0A1X0P6V0"/>
<dbReference type="RefSeq" id="XP_028886631.1">
    <property type="nucleotide sequence ID" value="XM_029022085.1"/>
</dbReference>
<dbReference type="EMBL" id="NBCO01000003">
    <property type="protein sequence ID" value="ORC92565.1"/>
    <property type="molecule type" value="Genomic_DNA"/>
</dbReference>
<evidence type="ECO:0000256" key="1">
    <source>
        <dbReference type="SAM" id="MobiDB-lite"/>
    </source>
</evidence>
<name>A0A1X0P6V0_9TRYP</name>
<evidence type="ECO:0000313" key="4">
    <source>
        <dbReference type="Proteomes" id="UP000192257"/>
    </source>
</evidence>
<evidence type="ECO:0000256" key="2">
    <source>
        <dbReference type="SAM" id="Phobius"/>
    </source>
</evidence>
<reference evidence="3 4" key="1">
    <citation type="submission" date="2017-03" db="EMBL/GenBank/DDBJ databases">
        <title>An alternative strategy for trypanosome survival in the mammalian bloodstream revealed through genome and transcriptome analysis of the ubiquitous bovine parasite Trypanosoma (Megatrypanum) theileri.</title>
        <authorList>
            <person name="Kelly S."/>
            <person name="Ivens A."/>
            <person name="Mott A."/>
            <person name="O'Neill E."/>
            <person name="Emms D."/>
            <person name="Macleod O."/>
            <person name="Voorheis P."/>
            <person name="Matthews J."/>
            <person name="Matthews K."/>
            <person name="Carrington M."/>
        </authorList>
    </citation>
    <scope>NUCLEOTIDE SEQUENCE [LARGE SCALE GENOMIC DNA]</scope>
    <source>
        <strain evidence="3">Edinburgh</strain>
    </source>
</reference>
<comment type="caution">
    <text evidence="3">The sequence shown here is derived from an EMBL/GenBank/DDBJ whole genome shotgun (WGS) entry which is preliminary data.</text>
</comment>
<keyword evidence="2" id="KW-0812">Transmembrane</keyword>
<dbReference type="OrthoDB" id="269392at2759"/>
<sequence length="133" mass="14835">MTSEQSSKSATTSSGNRNNVSSAASESLKKPGIANAVPKPKKNPFLLRWSHFYSTRIPLGIREFVFLGPLLLITFGIAYYIPVLVPIEKFTQGLTPNTTPMIEYTLEPMYDEHGGLKGYRRITRRPDEGQQSS</sequence>
<proteinExistence type="predicted"/>
<evidence type="ECO:0000313" key="3">
    <source>
        <dbReference type="EMBL" id="ORC92565.1"/>
    </source>
</evidence>
<accession>A0A1X0P6V0</accession>
<protein>
    <submittedName>
        <fullName evidence="3">Uncharacterized protein</fullName>
    </submittedName>
</protein>
<feature type="region of interest" description="Disordered" evidence="1">
    <location>
        <begin position="1"/>
        <end position="41"/>
    </location>
</feature>
<dbReference type="Proteomes" id="UP000192257">
    <property type="component" value="Unassembled WGS sequence"/>
</dbReference>
<dbReference type="VEuPathDB" id="TriTrypDB:TM35_000033180"/>
<gene>
    <name evidence="3" type="ORF">TM35_000033180</name>
</gene>